<gene>
    <name evidence="2" type="primary">COMMD7</name>
</gene>
<dbReference type="GO" id="GO:0033209">
    <property type="term" value="P:tumor necrosis factor-mediated signaling pathway"/>
    <property type="evidence" value="ECO:0007669"/>
    <property type="project" value="TreeGrafter"/>
</dbReference>
<protein>
    <submittedName>
        <fullName evidence="2">COMM domain-containing protein 7</fullName>
    </submittedName>
</protein>
<reference evidence="2" key="1">
    <citation type="journal article" date="2013" name="Genome Biol. Evol.">
        <title>Punctuated emergences of genetic and phenotypic innovations in eumetazoan, bilaterian, euteleostome, and hominidae ancestors.</title>
        <authorList>
            <person name="Wenger Y."/>
            <person name="Galliot B."/>
        </authorList>
    </citation>
    <scope>NUCLEOTIDE SEQUENCE</scope>
    <source>
        <tissue evidence="2">Whole animals</tissue>
    </source>
</reference>
<dbReference type="PROSITE" id="PS51269">
    <property type="entry name" value="COMM"/>
    <property type="match status" value="1"/>
</dbReference>
<dbReference type="Pfam" id="PF07258">
    <property type="entry name" value="COMM_domain"/>
    <property type="match status" value="1"/>
</dbReference>
<organism evidence="2">
    <name type="scientific">Hydra vulgaris</name>
    <name type="common">Hydra</name>
    <name type="synonym">Hydra attenuata</name>
    <dbReference type="NCBI Taxonomy" id="6087"/>
    <lineage>
        <taxon>Eukaryota</taxon>
        <taxon>Metazoa</taxon>
        <taxon>Cnidaria</taxon>
        <taxon>Hydrozoa</taxon>
        <taxon>Hydroidolina</taxon>
        <taxon>Anthoathecata</taxon>
        <taxon>Aplanulata</taxon>
        <taxon>Hydridae</taxon>
        <taxon>Hydra</taxon>
    </lineage>
</organism>
<feature type="non-terminal residue" evidence="2">
    <location>
        <position position="1"/>
    </location>
</feature>
<dbReference type="PANTHER" id="PTHR16231:SF2">
    <property type="entry name" value="COMM DOMAIN-CONTAINING PROTEIN 7"/>
    <property type="match status" value="1"/>
</dbReference>
<dbReference type="GO" id="GO:0045892">
    <property type="term" value="P:negative regulation of DNA-templated transcription"/>
    <property type="evidence" value="ECO:0007669"/>
    <property type="project" value="TreeGrafter"/>
</dbReference>
<dbReference type="PANTHER" id="PTHR16231">
    <property type="entry name" value="COMM DOMAIN-CONTAINING PROTEIN 4-8 FAMILY MEMBER"/>
    <property type="match status" value="1"/>
</dbReference>
<feature type="domain" description="COMM" evidence="1">
    <location>
        <begin position="127"/>
        <end position="194"/>
    </location>
</feature>
<evidence type="ECO:0000313" key="2">
    <source>
        <dbReference type="EMBL" id="CDG69053.1"/>
    </source>
</evidence>
<evidence type="ECO:0000259" key="1">
    <source>
        <dbReference type="PROSITE" id="PS51269"/>
    </source>
</evidence>
<dbReference type="AlphaFoldDB" id="T2M9T6"/>
<sequence length="194" mass="22283">PKMDEHVQLSDVEIVALNKFPQASFKSFVLYIFELFINAKDSEKILCDFENFCSDIGANFGATKSLVTSFLSFLRDATKRCLSYDIIFDRLRKCGLSEEKSTTVCEVWKEKFTLLFQAVDKIFATNQLVDMEWKFGVTAATSENNLTGQSFLQLKLVLDKGNKQTESLNMELTLPQFYTFLHEMEKARSSFELI</sequence>
<proteinExistence type="evidence at transcript level"/>
<dbReference type="Pfam" id="PF21672">
    <property type="entry name" value="COMM_HN"/>
    <property type="match status" value="1"/>
</dbReference>
<dbReference type="OrthoDB" id="76101at2759"/>
<dbReference type="InterPro" id="IPR047155">
    <property type="entry name" value="COMMD4/6/7/8"/>
</dbReference>
<dbReference type="GO" id="GO:0051059">
    <property type="term" value="F:NF-kappaB binding"/>
    <property type="evidence" value="ECO:0007669"/>
    <property type="project" value="TreeGrafter"/>
</dbReference>
<dbReference type="InterPro" id="IPR017920">
    <property type="entry name" value="COMM"/>
</dbReference>
<name>T2M9T6_HYDVU</name>
<accession>T2M9T6</accession>
<dbReference type="EMBL" id="HAAD01002821">
    <property type="protein sequence ID" value="CDG69053.1"/>
    <property type="molecule type" value="mRNA"/>
</dbReference>